<protein>
    <submittedName>
        <fullName evidence="6">GntR family transcriptional regulator</fullName>
    </submittedName>
</protein>
<dbReference type="SMART" id="SM00345">
    <property type="entry name" value="HTH_GNTR"/>
    <property type="match status" value="1"/>
</dbReference>
<evidence type="ECO:0000256" key="4">
    <source>
        <dbReference type="SAM" id="MobiDB-lite"/>
    </source>
</evidence>
<dbReference type="Proteomes" id="UP000024942">
    <property type="component" value="Unassembled WGS sequence"/>
</dbReference>
<keyword evidence="1" id="KW-0805">Transcription regulation</keyword>
<evidence type="ECO:0000313" key="6">
    <source>
        <dbReference type="EMBL" id="KCZ97316.1"/>
    </source>
</evidence>
<dbReference type="CDD" id="cd07377">
    <property type="entry name" value="WHTH_GntR"/>
    <property type="match status" value="1"/>
</dbReference>
<sequence>MSTVKMFQRRTETESESDGPRSLIESTYEQLSIDIIHGKYGPGDKLRLQPLSENYGVSVGTVRESLSLLMSDGLVLTQSQKGFRVAPMSLVDFEDLAKARVLLEASALRDSIVSGKDDWEGRVVQAYHQLSLAEKRLEANPIAGFEIWEQRNQEFHDALVSASSSRWVQKFRVILYKQAERYRRLSTARRVSPGVLAHSEHEKIFELAIARDADAAVEALSFHIWSAVEFLKGRGLILESPDKEG</sequence>
<dbReference type="GO" id="GO:0003700">
    <property type="term" value="F:DNA-binding transcription factor activity"/>
    <property type="evidence" value="ECO:0007669"/>
    <property type="project" value="InterPro"/>
</dbReference>
<evidence type="ECO:0000313" key="7">
    <source>
        <dbReference type="Proteomes" id="UP000024942"/>
    </source>
</evidence>
<dbReference type="InterPro" id="IPR008920">
    <property type="entry name" value="TF_FadR/GntR_C"/>
</dbReference>
<dbReference type="EMBL" id="ARYL01000117">
    <property type="protein sequence ID" value="KCZ97316.1"/>
    <property type="molecule type" value="Genomic_DNA"/>
</dbReference>
<dbReference type="SMART" id="SM00895">
    <property type="entry name" value="FCD"/>
    <property type="match status" value="1"/>
</dbReference>
<dbReference type="STRING" id="1280953.HOC_20618"/>
<dbReference type="Pfam" id="PF00392">
    <property type="entry name" value="GntR"/>
    <property type="match status" value="1"/>
</dbReference>
<dbReference type="PANTHER" id="PTHR43537">
    <property type="entry name" value="TRANSCRIPTIONAL REGULATOR, GNTR FAMILY"/>
    <property type="match status" value="1"/>
</dbReference>
<dbReference type="InterPro" id="IPR000524">
    <property type="entry name" value="Tscrpt_reg_HTH_GntR"/>
</dbReference>
<proteinExistence type="predicted"/>
<dbReference type="InterPro" id="IPR036388">
    <property type="entry name" value="WH-like_DNA-bd_sf"/>
</dbReference>
<dbReference type="SUPFAM" id="SSF46785">
    <property type="entry name" value="Winged helix' DNA-binding domain"/>
    <property type="match status" value="1"/>
</dbReference>
<dbReference type="InterPro" id="IPR036390">
    <property type="entry name" value="WH_DNA-bd_sf"/>
</dbReference>
<gene>
    <name evidence="6" type="ORF">HOC_20618</name>
</gene>
<dbReference type="GO" id="GO:0003677">
    <property type="term" value="F:DNA binding"/>
    <property type="evidence" value="ECO:0007669"/>
    <property type="project" value="UniProtKB-KW"/>
</dbReference>
<dbReference type="Gene3D" id="1.20.120.530">
    <property type="entry name" value="GntR ligand-binding domain-like"/>
    <property type="match status" value="1"/>
</dbReference>
<feature type="region of interest" description="Disordered" evidence="4">
    <location>
        <begin position="1"/>
        <end position="21"/>
    </location>
</feature>
<dbReference type="PANTHER" id="PTHR43537:SF20">
    <property type="entry name" value="HTH-TYPE TRANSCRIPTIONAL REPRESSOR GLAR"/>
    <property type="match status" value="1"/>
</dbReference>
<dbReference type="InterPro" id="IPR011711">
    <property type="entry name" value="GntR_C"/>
</dbReference>
<feature type="domain" description="HTH gntR-type" evidence="5">
    <location>
        <begin position="21"/>
        <end position="88"/>
    </location>
</feature>
<evidence type="ECO:0000256" key="2">
    <source>
        <dbReference type="ARBA" id="ARBA00023125"/>
    </source>
</evidence>
<dbReference type="RefSeq" id="WP_206741634.1">
    <property type="nucleotide sequence ID" value="NZ_ARYL01000117.1"/>
</dbReference>
<evidence type="ECO:0000256" key="3">
    <source>
        <dbReference type="ARBA" id="ARBA00023163"/>
    </source>
</evidence>
<keyword evidence="3" id="KW-0804">Transcription</keyword>
<reference evidence="6 7" key="1">
    <citation type="journal article" date="2014" name="Antonie Van Leeuwenhoek">
        <title>Hyphomonas beringensis sp. nov. and Hyphomonas chukchiensis sp. nov., isolated from surface seawater of the Bering Sea and Chukchi Sea.</title>
        <authorList>
            <person name="Li C."/>
            <person name="Lai Q."/>
            <person name="Li G."/>
            <person name="Dong C."/>
            <person name="Wang J."/>
            <person name="Liao Y."/>
            <person name="Shao Z."/>
        </authorList>
    </citation>
    <scope>NUCLEOTIDE SEQUENCE [LARGE SCALE GENOMIC DNA]</scope>
    <source>
        <strain evidence="6 7">SCH89</strain>
    </source>
</reference>
<dbReference type="AlphaFoldDB" id="A0A059G1L7"/>
<dbReference type="eggNOG" id="COG1802">
    <property type="taxonomic scope" value="Bacteria"/>
</dbReference>
<comment type="caution">
    <text evidence="6">The sequence shown here is derived from an EMBL/GenBank/DDBJ whole genome shotgun (WGS) entry which is preliminary data.</text>
</comment>
<keyword evidence="7" id="KW-1185">Reference proteome</keyword>
<evidence type="ECO:0000259" key="5">
    <source>
        <dbReference type="PROSITE" id="PS50949"/>
    </source>
</evidence>
<organism evidence="6 7">
    <name type="scientific">Hyphomonas oceanitis SCH89</name>
    <dbReference type="NCBI Taxonomy" id="1280953"/>
    <lineage>
        <taxon>Bacteria</taxon>
        <taxon>Pseudomonadati</taxon>
        <taxon>Pseudomonadota</taxon>
        <taxon>Alphaproteobacteria</taxon>
        <taxon>Hyphomonadales</taxon>
        <taxon>Hyphomonadaceae</taxon>
        <taxon>Hyphomonas</taxon>
    </lineage>
</organism>
<dbReference type="PROSITE" id="PS50949">
    <property type="entry name" value="HTH_GNTR"/>
    <property type="match status" value="1"/>
</dbReference>
<accession>A0A059G1L7</accession>
<feature type="non-terminal residue" evidence="6">
    <location>
        <position position="245"/>
    </location>
</feature>
<name>A0A059G1L7_9PROT</name>
<dbReference type="Pfam" id="PF07729">
    <property type="entry name" value="FCD"/>
    <property type="match status" value="1"/>
</dbReference>
<evidence type="ECO:0000256" key="1">
    <source>
        <dbReference type="ARBA" id="ARBA00023015"/>
    </source>
</evidence>
<dbReference type="SUPFAM" id="SSF48008">
    <property type="entry name" value="GntR ligand-binding domain-like"/>
    <property type="match status" value="1"/>
</dbReference>
<dbReference type="Gene3D" id="1.10.10.10">
    <property type="entry name" value="Winged helix-like DNA-binding domain superfamily/Winged helix DNA-binding domain"/>
    <property type="match status" value="1"/>
</dbReference>
<keyword evidence="2" id="KW-0238">DNA-binding</keyword>